<gene>
    <name evidence="1" type="ORF">H2198_005114</name>
</gene>
<reference evidence="1" key="1">
    <citation type="submission" date="2022-10" db="EMBL/GenBank/DDBJ databases">
        <title>Culturing micro-colonial fungi from biological soil crusts in the Mojave desert and describing Neophaeococcomyces mojavensis, and introducing the new genera and species Taxawa tesnikishii.</title>
        <authorList>
            <person name="Kurbessoian T."/>
            <person name="Stajich J.E."/>
        </authorList>
    </citation>
    <scope>NUCLEOTIDE SEQUENCE</scope>
    <source>
        <strain evidence="1">JES_112</strain>
    </source>
</reference>
<proteinExistence type="predicted"/>
<evidence type="ECO:0000313" key="2">
    <source>
        <dbReference type="Proteomes" id="UP001172386"/>
    </source>
</evidence>
<evidence type="ECO:0000313" key="1">
    <source>
        <dbReference type="EMBL" id="KAJ9656152.1"/>
    </source>
</evidence>
<dbReference type="EMBL" id="JAPDRQ010000082">
    <property type="protein sequence ID" value="KAJ9656152.1"/>
    <property type="molecule type" value="Genomic_DNA"/>
</dbReference>
<protein>
    <submittedName>
        <fullName evidence="1">Uncharacterized protein</fullName>
    </submittedName>
</protein>
<accession>A0ACC3A6I0</accession>
<organism evidence="1 2">
    <name type="scientific">Neophaeococcomyces mojaviensis</name>
    <dbReference type="NCBI Taxonomy" id="3383035"/>
    <lineage>
        <taxon>Eukaryota</taxon>
        <taxon>Fungi</taxon>
        <taxon>Dikarya</taxon>
        <taxon>Ascomycota</taxon>
        <taxon>Pezizomycotina</taxon>
        <taxon>Eurotiomycetes</taxon>
        <taxon>Chaetothyriomycetidae</taxon>
        <taxon>Chaetothyriales</taxon>
        <taxon>Chaetothyriales incertae sedis</taxon>
        <taxon>Neophaeococcomyces</taxon>
    </lineage>
</organism>
<keyword evidence="2" id="KW-1185">Reference proteome</keyword>
<name>A0ACC3A6I0_9EURO</name>
<comment type="caution">
    <text evidence="1">The sequence shown here is derived from an EMBL/GenBank/DDBJ whole genome shotgun (WGS) entry which is preliminary data.</text>
</comment>
<dbReference type="Proteomes" id="UP001172386">
    <property type="component" value="Unassembled WGS sequence"/>
</dbReference>
<sequence>MADDPPKTTLLDLPGEIRNTIWGYTFGDLTFHTYSPDFVQRDARRFSNTRWSTSLFGVSRQVRQEATSAFSDNLSVHCDYTDICRLNTYPAFIMLNLTKLVVSDNVGATSWGLNVAVEDWRNEYMPKLQTLAFMPKDPIHSGSQGHIHSYEDLVTFLRGGFDRAILEQSSYPIVASPDAQCAEGMTEENLRVLWKVEPKHALRQRLDFAPATWKIHTRRINVSQSRSYLFGEWVPAEEVVLMIDEVSFPVVYSVKRRTGRVLASTNQGVEIVERELEDEERLEKALAKAFRCG</sequence>